<dbReference type="EMBL" id="BAAAVI010000019">
    <property type="protein sequence ID" value="GAA2870391.1"/>
    <property type="molecule type" value="Genomic_DNA"/>
</dbReference>
<evidence type="ECO:0000256" key="1">
    <source>
        <dbReference type="SAM" id="MobiDB-lite"/>
    </source>
</evidence>
<sequence length="89" mass="9014">MLGTEHGDPCPAFGEKLADTRGVRVILEVVRENEDVGGGQRDSFVAGSGMPGAGAPAGRGSPTGYGSPGRAWKSRPGAPAPVGGLRRSR</sequence>
<proteinExistence type="predicted"/>
<feature type="region of interest" description="Disordered" evidence="1">
    <location>
        <begin position="34"/>
        <end position="89"/>
    </location>
</feature>
<organism evidence="2 3">
    <name type="scientific">Streptosporangium fragile</name>
    <dbReference type="NCBI Taxonomy" id="46186"/>
    <lineage>
        <taxon>Bacteria</taxon>
        <taxon>Bacillati</taxon>
        <taxon>Actinomycetota</taxon>
        <taxon>Actinomycetes</taxon>
        <taxon>Streptosporangiales</taxon>
        <taxon>Streptosporangiaceae</taxon>
        <taxon>Streptosporangium</taxon>
    </lineage>
</organism>
<name>A0ABN3VWL3_9ACTN</name>
<dbReference type="Proteomes" id="UP001500831">
    <property type="component" value="Unassembled WGS sequence"/>
</dbReference>
<gene>
    <name evidence="2" type="ORF">GCM10010517_30600</name>
</gene>
<feature type="compositionally biased region" description="Gly residues" evidence="1">
    <location>
        <begin position="49"/>
        <end position="67"/>
    </location>
</feature>
<evidence type="ECO:0000313" key="2">
    <source>
        <dbReference type="EMBL" id="GAA2870391.1"/>
    </source>
</evidence>
<evidence type="ECO:0000313" key="3">
    <source>
        <dbReference type="Proteomes" id="UP001500831"/>
    </source>
</evidence>
<accession>A0ABN3VWL3</accession>
<comment type="caution">
    <text evidence="2">The sequence shown here is derived from an EMBL/GenBank/DDBJ whole genome shotgun (WGS) entry which is preliminary data.</text>
</comment>
<reference evidence="2 3" key="1">
    <citation type="journal article" date="2019" name="Int. J. Syst. Evol. Microbiol.">
        <title>The Global Catalogue of Microorganisms (GCM) 10K type strain sequencing project: providing services to taxonomists for standard genome sequencing and annotation.</title>
        <authorList>
            <consortium name="The Broad Institute Genomics Platform"/>
            <consortium name="The Broad Institute Genome Sequencing Center for Infectious Disease"/>
            <person name="Wu L."/>
            <person name="Ma J."/>
        </authorList>
    </citation>
    <scope>NUCLEOTIDE SEQUENCE [LARGE SCALE GENOMIC DNA]</scope>
    <source>
        <strain evidence="2 3">JCM 6242</strain>
    </source>
</reference>
<protein>
    <submittedName>
        <fullName evidence="2">Uncharacterized protein</fullName>
    </submittedName>
</protein>
<keyword evidence="3" id="KW-1185">Reference proteome</keyword>